<reference evidence="4" key="1">
    <citation type="submission" date="2023-03" db="EMBL/GenBank/DDBJ databases">
        <title>Massive genome expansion in bonnet fungi (Mycena s.s.) driven by repeated elements and novel gene families across ecological guilds.</title>
        <authorList>
            <consortium name="Lawrence Berkeley National Laboratory"/>
            <person name="Harder C.B."/>
            <person name="Miyauchi S."/>
            <person name="Viragh M."/>
            <person name="Kuo A."/>
            <person name="Thoen E."/>
            <person name="Andreopoulos B."/>
            <person name="Lu D."/>
            <person name="Skrede I."/>
            <person name="Drula E."/>
            <person name="Henrissat B."/>
            <person name="Morin E."/>
            <person name="Kohler A."/>
            <person name="Barry K."/>
            <person name="LaButti K."/>
            <person name="Morin E."/>
            <person name="Salamov A."/>
            <person name="Lipzen A."/>
            <person name="Mereny Z."/>
            <person name="Hegedus B."/>
            <person name="Baldrian P."/>
            <person name="Stursova M."/>
            <person name="Weitz H."/>
            <person name="Taylor A."/>
            <person name="Grigoriev I.V."/>
            <person name="Nagy L.G."/>
            <person name="Martin F."/>
            <person name="Kauserud H."/>
        </authorList>
    </citation>
    <scope>NUCLEOTIDE SEQUENCE</scope>
    <source>
        <strain evidence="4">CBHHK002</strain>
    </source>
</reference>
<dbReference type="PANTHER" id="PTHR43918:SF4">
    <property type="entry name" value="CARBOXYLIC ESTER HYDROLASE"/>
    <property type="match status" value="1"/>
</dbReference>
<evidence type="ECO:0000313" key="4">
    <source>
        <dbReference type="EMBL" id="KAJ7301013.1"/>
    </source>
</evidence>
<protein>
    <recommendedName>
        <fullName evidence="3">Carboxylesterase type B domain-containing protein</fullName>
    </recommendedName>
</protein>
<dbReference type="EMBL" id="JARIHO010000146">
    <property type="protein sequence ID" value="KAJ7301013.1"/>
    <property type="molecule type" value="Genomic_DNA"/>
</dbReference>
<comment type="caution">
    <text evidence="4">The sequence shown here is derived from an EMBL/GenBank/DDBJ whole genome shotgun (WGS) entry which is preliminary data.</text>
</comment>
<evidence type="ECO:0000313" key="5">
    <source>
        <dbReference type="Proteomes" id="UP001218218"/>
    </source>
</evidence>
<dbReference type="Pfam" id="PF00135">
    <property type="entry name" value="COesterase"/>
    <property type="match status" value="1"/>
</dbReference>
<evidence type="ECO:0000256" key="1">
    <source>
        <dbReference type="ARBA" id="ARBA00005964"/>
    </source>
</evidence>
<dbReference type="Proteomes" id="UP001218218">
    <property type="component" value="Unassembled WGS sequence"/>
</dbReference>
<proteinExistence type="inferred from homology"/>
<evidence type="ECO:0000256" key="2">
    <source>
        <dbReference type="ARBA" id="ARBA00022801"/>
    </source>
</evidence>
<gene>
    <name evidence="4" type="ORF">DFH08DRAFT_827926</name>
</gene>
<feature type="domain" description="Carboxylesterase type B" evidence="3">
    <location>
        <begin position="59"/>
        <end position="125"/>
    </location>
</feature>
<dbReference type="GO" id="GO:0052689">
    <property type="term" value="F:carboxylic ester hydrolase activity"/>
    <property type="evidence" value="ECO:0007669"/>
    <property type="project" value="TreeGrafter"/>
</dbReference>
<dbReference type="InterPro" id="IPR050654">
    <property type="entry name" value="AChE-related_enzymes"/>
</dbReference>
<dbReference type="InterPro" id="IPR029058">
    <property type="entry name" value="AB_hydrolase_fold"/>
</dbReference>
<dbReference type="InterPro" id="IPR002018">
    <property type="entry name" value="CarbesteraseB"/>
</dbReference>
<dbReference type="Gene3D" id="3.40.50.1820">
    <property type="entry name" value="alpha/beta hydrolase"/>
    <property type="match status" value="1"/>
</dbReference>
<sequence>MFPPALKMDGSDNREHQSHVSITSTPLDCLGWPGDAAEISRFSFSFLTTGGSADFRYNGSWIVQASIANGKPLVFVSINYRLASLGFLAGKALQDEGSLYLGVRNQRLALYWVQENIRKFGGDPKGDEVKVDRRGTGKGSEGRQDYEACSGIYDARVGERKRGSAGWDSLQLFVTSNTDVERQCRIWQVRHEYLEVIASPCIDELTSSRSNATSDQAEVPDVHDPAVVEEYGIAGGEGDVMRYPKKEVAEGRKCRIKRVKKILRGGRAGEHRGWRAK</sequence>
<dbReference type="PANTHER" id="PTHR43918">
    <property type="entry name" value="ACETYLCHOLINESTERASE"/>
    <property type="match status" value="1"/>
</dbReference>
<comment type="similarity">
    <text evidence="1">Belongs to the type-B carboxylesterase/lipase family.</text>
</comment>
<dbReference type="SUPFAM" id="SSF53474">
    <property type="entry name" value="alpha/beta-Hydrolases"/>
    <property type="match status" value="1"/>
</dbReference>
<keyword evidence="5" id="KW-1185">Reference proteome</keyword>
<organism evidence="4 5">
    <name type="scientific">Mycena albidolilacea</name>
    <dbReference type="NCBI Taxonomy" id="1033008"/>
    <lineage>
        <taxon>Eukaryota</taxon>
        <taxon>Fungi</taxon>
        <taxon>Dikarya</taxon>
        <taxon>Basidiomycota</taxon>
        <taxon>Agaricomycotina</taxon>
        <taxon>Agaricomycetes</taxon>
        <taxon>Agaricomycetidae</taxon>
        <taxon>Agaricales</taxon>
        <taxon>Marasmiineae</taxon>
        <taxon>Mycenaceae</taxon>
        <taxon>Mycena</taxon>
    </lineage>
</organism>
<name>A0AAD6YY21_9AGAR</name>
<evidence type="ECO:0000259" key="3">
    <source>
        <dbReference type="Pfam" id="PF00135"/>
    </source>
</evidence>
<accession>A0AAD6YY21</accession>
<keyword evidence="2" id="KW-0378">Hydrolase</keyword>
<dbReference type="AlphaFoldDB" id="A0AAD6YY21"/>